<sequence>MKTLIIIAAFILITLSGNAYSRTNISICTLSSVTLMSFQKIQQEETVKTDSIKFKKNNKKKPKGKLQKDQLLDDFPAVKLFVNGFEKIVKGIANIF</sequence>
<name>A0ABU7H328_9SPHI</name>
<dbReference type="EMBL" id="JAZDQU010000002">
    <property type="protein sequence ID" value="MEE1885659.1"/>
    <property type="molecule type" value="Genomic_DNA"/>
</dbReference>
<keyword evidence="2" id="KW-1185">Reference proteome</keyword>
<dbReference type="Proteomes" id="UP001337681">
    <property type="component" value="Unassembled WGS sequence"/>
</dbReference>
<comment type="caution">
    <text evidence="1">The sequence shown here is derived from an EMBL/GenBank/DDBJ whole genome shotgun (WGS) entry which is preliminary data.</text>
</comment>
<organism evidence="1 2">
    <name type="scientific">Pedobacter flavus</name>
    <dbReference type="NCBI Taxonomy" id="3113906"/>
    <lineage>
        <taxon>Bacteria</taxon>
        <taxon>Pseudomonadati</taxon>
        <taxon>Bacteroidota</taxon>
        <taxon>Sphingobacteriia</taxon>
        <taxon>Sphingobacteriales</taxon>
        <taxon>Sphingobacteriaceae</taxon>
        <taxon>Pedobacter</taxon>
    </lineage>
</organism>
<protein>
    <submittedName>
        <fullName evidence="1">Uncharacterized protein</fullName>
    </submittedName>
</protein>
<dbReference type="RefSeq" id="WP_330146554.1">
    <property type="nucleotide sequence ID" value="NZ_JAZDQU010000002.1"/>
</dbReference>
<accession>A0ABU7H328</accession>
<evidence type="ECO:0000313" key="2">
    <source>
        <dbReference type="Proteomes" id="UP001337681"/>
    </source>
</evidence>
<reference evidence="1 2" key="1">
    <citation type="submission" date="2024-01" db="EMBL/GenBank/DDBJ databases">
        <title>Pedobacter sp. nov., isolated from oil-contaminated soil.</title>
        <authorList>
            <person name="Le N.T.T."/>
        </authorList>
    </citation>
    <scope>NUCLEOTIDE SEQUENCE [LARGE SCALE GENOMIC DNA]</scope>
    <source>
        <strain evidence="1 2">VNH31</strain>
    </source>
</reference>
<proteinExistence type="predicted"/>
<gene>
    <name evidence="1" type="ORF">VRU49_09550</name>
</gene>
<evidence type="ECO:0000313" key="1">
    <source>
        <dbReference type="EMBL" id="MEE1885659.1"/>
    </source>
</evidence>